<comment type="similarity">
    <text evidence="2 7">Belongs to the ExbD/TolR family.</text>
</comment>
<gene>
    <name evidence="9" type="ORF">EZI54_18565</name>
</gene>
<dbReference type="Proteomes" id="UP000313645">
    <property type="component" value="Unassembled WGS sequence"/>
</dbReference>
<keyword evidence="4 7" id="KW-0812">Transmembrane</keyword>
<accession>A0ABY1ZFY9</accession>
<keyword evidence="7" id="KW-0813">Transport</keyword>
<dbReference type="Pfam" id="PF02472">
    <property type="entry name" value="ExbD"/>
    <property type="match status" value="1"/>
</dbReference>
<evidence type="ECO:0000256" key="3">
    <source>
        <dbReference type="ARBA" id="ARBA00022475"/>
    </source>
</evidence>
<evidence type="ECO:0000256" key="4">
    <source>
        <dbReference type="ARBA" id="ARBA00022692"/>
    </source>
</evidence>
<keyword evidence="7" id="KW-0653">Protein transport</keyword>
<dbReference type="RefSeq" id="WP_131483379.1">
    <property type="nucleotide sequence ID" value="NZ_SJDL01000036.1"/>
</dbReference>
<evidence type="ECO:0000256" key="1">
    <source>
        <dbReference type="ARBA" id="ARBA00004162"/>
    </source>
</evidence>
<dbReference type="InterPro" id="IPR003400">
    <property type="entry name" value="ExbD"/>
</dbReference>
<evidence type="ECO:0000256" key="7">
    <source>
        <dbReference type="RuleBase" id="RU003879"/>
    </source>
</evidence>
<sequence length="177" mass="19540">MRRRHRRLNSTPELDITAFMNLMIVLVPVLLLGMVFTQIRMIELDFPGLAKGEVPDPDHFRLEVVLVPGGMRVADSERGIIRSLPLREGKQDFAGLRTTLQAIKQRMPEKTDIVLRLGGAVDYQTLVTAMDTVRSYPAVVAASVVEAELFPDVSLGDAPDDLRISAVTDHPLTGGRP</sequence>
<evidence type="ECO:0000256" key="5">
    <source>
        <dbReference type="ARBA" id="ARBA00022989"/>
    </source>
</evidence>
<keyword evidence="3" id="KW-1003">Cell membrane</keyword>
<keyword evidence="6 8" id="KW-0472">Membrane</keyword>
<reference evidence="9 10" key="1">
    <citation type="submission" date="2019-02" db="EMBL/GenBank/DDBJ databases">
        <title>Marinobacter halodurans sp. nov., a marine bacterium isolated from sea tidal flat.</title>
        <authorList>
            <person name="Yoo Y."/>
            <person name="Lee D.W."/>
            <person name="Kim B.S."/>
            <person name="Kim J.-J."/>
        </authorList>
    </citation>
    <scope>NUCLEOTIDE SEQUENCE [LARGE SCALE GENOMIC DNA]</scope>
    <source>
        <strain evidence="9 10">YJ-S3-2</strain>
    </source>
</reference>
<organism evidence="9 10">
    <name type="scientific">Marinobacter halodurans</name>
    <dbReference type="NCBI Taxonomy" id="2528979"/>
    <lineage>
        <taxon>Bacteria</taxon>
        <taxon>Pseudomonadati</taxon>
        <taxon>Pseudomonadota</taxon>
        <taxon>Gammaproteobacteria</taxon>
        <taxon>Pseudomonadales</taxon>
        <taxon>Marinobacteraceae</taxon>
        <taxon>Marinobacter</taxon>
    </lineage>
</organism>
<evidence type="ECO:0000313" key="9">
    <source>
        <dbReference type="EMBL" id="TBW50153.1"/>
    </source>
</evidence>
<protein>
    <submittedName>
        <fullName evidence="9">Biopolymer transporter ExbD</fullName>
    </submittedName>
</protein>
<evidence type="ECO:0000256" key="6">
    <source>
        <dbReference type="ARBA" id="ARBA00023136"/>
    </source>
</evidence>
<evidence type="ECO:0000256" key="2">
    <source>
        <dbReference type="ARBA" id="ARBA00005811"/>
    </source>
</evidence>
<evidence type="ECO:0000256" key="8">
    <source>
        <dbReference type="SAM" id="Phobius"/>
    </source>
</evidence>
<keyword evidence="10" id="KW-1185">Reference proteome</keyword>
<name>A0ABY1ZFY9_9GAMM</name>
<evidence type="ECO:0000313" key="10">
    <source>
        <dbReference type="Proteomes" id="UP000313645"/>
    </source>
</evidence>
<keyword evidence="5 8" id="KW-1133">Transmembrane helix</keyword>
<proteinExistence type="inferred from homology"/>
<dbReference type="EMBL" id="SJDL01000036">
    <property type="protein sequence ID" value="TBW50153.1"/>
    <property type="molecule type" value="Genomic_DNA"/>
</dbReference>
<feature type="transmembrane region" description="Helical" evidence="8">
    <location>
        <begin position="16"/>
        <end position="36"/>
    </location>
</feature>
<comment type="caution">
    <text evidence="9">The sequence shown here is derived from an EMBL/GenBank/DDBJ whole genome shotgun (WGS) entry which is preliminary data.</text>
</comment>
<comment type="subcellular location">
    <subcellularLocation>
        <location evidence="1">Cell membrane</location>
        <topology evidence="1">Single-pass membrane protein</topology>
    </subcellularLocation>
    <subcellularLocation>
        <location evidence="7">Cell membrane</location>
        <topology evidence="7">Single-pass type II membrane protein</topology>
    </subcellularLocation>
</comment>